<evidence type="ECO:0000256" key="1">
    <source>
        <dbReference type="ARBA" id="ARBA00004141"/>
    </source>
</evidence>
<evidence type="ECO:0000313" key="8">
    <source>
        <dbReference type="Proteomes" id="UP000740926"/>
    </source>
</evidence>
<keyword evidence="4 5" id="KW-0472">Membrane</keyword>
<keyword evidence="2 5" id="KW-0812">Transmembrane</keyword>
<feature type="transmembrane region" description="Helical" evidence="5">
    <location>
        <begin position="45"/>
        <end position="65"/>
    </location>
</feature>
<evidence type="ECO:0000313" key="7">
    <source>
        <dbReference type="EMBL" id="KAG1559801.1"/>
    </source>
</evidence>
<dbReference type="Proteomes" id="UP000740926">
    <property type="component" value="Unassembled WGS sequence"/>
</dbReference>
<feature type="transmembrane region" description="Helical" evidence="5">
    <location>
        <begin position="12"/>
        <end position="33"/>
    </location>
</feature>
<feature type="transmembrane region" description="Helical" evidence="5">
    <location>
        <begin position="330"/>
        <end position="352"/>
    </location>
</feature>
<evidence type="ECO:0000256" key="3">
    <source>
        <dbReference type="ARBA" id="ARBA00022989"/>
    </source>
</evidence>
<evidence type="ECO:0000256" key="2">
    <source>
        <dbReference type="ARBA" id="ARBA00022692"/>
    </source>
</evidence>
<feature type="transmembrane region" description="Helical" evidence="5">
    <location>
        <begin position="271"/>
        <end position="294"/>
    </location>
</feature>
<proteinExistence type="predicted"/>
<feature type="transmembrane region" description="Helical" evidence="5">
    <location>
        <begin position="168"/>
        <end position="186"/>
    </location>
</feature>
<feature type="transmembrane region" description="Helical" evidence="5">
    <location>
        <begin position="116"/>
        <end position="137"/>
    </location>
</feature>
<evidence type="ECO:0000256" key="4">
    <source>
        <dbReference type="ARBA" id="ARBA00023136"/>
    </source>
</evidence>
<dbReference type="GO" id="GO:0000329">
    <property type="term" value="C:fungal-type vacuole membrane"/>
    <property type="evidence" value="ECO:0007669"/>
    <property type="project" value="TreeGrafter"/>
</dbReference>
<dbReference type="InterPro" id="IPR037185">
    <property type="entry name" value="EmrE-like"/>
</dbReference>
<accession>A0A9P6YRZ5</accession>
<dbReference type="AlphaFoldDB" id="A0A9P6YRZ5"/>
<dbReference type="PANTHER" id="PTHR23051:SF0">
    <property type="entry name" value="SOLUTE CARRIER FAMILY 35 MEMBER F5"/>
    <property type="match status" value="1"/>
</dbReference>
<sequence length="400" mass="44785">MPSSQNHLKRRYFVGSLALSAVIFIWVASSFVMNNMFSDLKYNKPFMITYINTTTFSLYMLPYICSFRKYKIESLNENGASETEVRLLGNDNTVDDTEEEPETIQSALDTVETIKLSLTFCFLWFLANYTTNASLAYTSVTSSTILSSMSGLCTLFLGSLLRVEPFSWTKVIAVFTSFTGVILVSYSDNSNIDGLLSPSSPLIGDILALCGALFYGCYTNLLKLKIGDESRVNMPLFFGFVGVFNMLFMWPFFFVLNYFELEKFELPFSSSILIMILLNAFIGTFLSDYLWLLAMLMTSPLVVTLGVSLTIPLAIAGDAVFKHFVPELEYAFGALLVITGFFVVNIATLSNIKERESLRSRDYESLINDPEENEAGAVQALNDINTYRKQGSSSGNNLYK</sequence>
<evidence type="ECO:0000256" key="5">
    <source>
        <dbReference type="SAM" id="Phobius"/>
    </source>
</evidence>
<feature type="transmembrane region" description="Helical" evidence="5">
    <location>
        <begin position="236"/>
        <end position="259"/>
    </location>
</feature>
<feature type="transmembrane region" description="Helical" evidence="5">
    <location>
        <begin position="143"/>
        <end position="161"/>
    </location>
</feature>
<comment type="subcellular location">
    <subcellularLocation>
        <location evidence="1">Membrane</location>
        <topology evidence="1">Multi-pass membrane protein</topology>
    </subcellularLocation>
</comment>
<comment type="caution">
    <text evidence="7">The sequence shown here is derived from an EMBL/GenBank/DDBJ whole genome shotgun (WGS) entry which is preliminary data.</text>
</comment>
<protein>
    <recommendedName>
        <fullName evidence="6">EamA domain-containing protein</fullName>
    </recommendedName>
</protein>
<evidence type="ECO:0000259" key="6">
    <source>
        <dbReference type="Pfam" id="PF00892"/>
    </source>
</evidence>
<keyword evidence="8" id="KW-1185">Reference proteome</keyword>
<keyword evidence="3 5" id="KW-1133">Transmembrane helix</keyword>
<feature type="domain" description="EamA" evidence="6">
    <location>
        <begin position="118"/>
        <end position="185"/>
    </location>
</feature>
<dbReference type="SUPFAM" id="SSF103481">
    <property type="entry name" value="Multidrug resistance efflux transporter EmrE"/>
    <property type="match status" value="1"/>
</dbReference>
<feature type="transmembrane region" description="Helical" evidence="5">
    <location>
        <begin position="206"/>
        <end position="224"/>
    </location>
</feature>
<organism evidence="7 8">
    <name type="scientific">Rhizopus delemar</name>
    <dbReference type="NCBI Taxonomy" id="936053"/>
    <lineage>
        <taxon>Eukaryota</taxon>
        <taxon>Fungi</taxon>
        <taxon>Fungi incertae sedis</taxon>
        <taxon>Mucoromycota</taxon>
        <taxon>Mucoromycotina</taxon>
        <taxon>Mucoromycetes</taxon>
        <taxon>Mucorales</taxon>
        <taxon>Mucorineae</taxon>
        <taxon>Rhizopodaceae</taxon>
        <taxon>Rhizopus</taxon>
    </lineage>
</organism>
<dbReference type="EMBL" id="JAANIU010003809">
    <property type="protein sequence ID" value="KAG1559801.1"/>
    <property type="molecule type" value="Genomic_DNA"/>
</dbReference>
<dbReference type="Pfam" id="PF00892">
    <property type="entry name" value="EamA"/>
    <property type="match status" value="1"/>
</dbReference>
<dbReference type="PANTHER" id="PTHR23051">
    <property type="entry name" value="SOLUTE CARRIER FAMILY 35, MEMBER F5"/>
    <property type="match status" value="1"/>
</dbReference>
<gene>
    <name evidence="7" type="ORF">G6F50_012379</name>
</gene>
<feature type="transmembrane region" description="Helical" evidence="5">
    <location>
        <begin position="301"/>
        <end position="324"/>
    </location>
</feature>
<name>A0A9P6YRZ5_9FUNG</name>
<reference evidence="7 8" key="1">
    <citation type="journal article" date="2020" name="Microb. Genom.">
        <title>Genetic diversity of clinical and environmental Mucorales isolates obtained from an investigation of mucormycosis cases among solid organ transplant recipients.</title>
        <authorList>
            <person name="Nguyen M.H."/>
            <person name="Kaul D."/>
            <person name="Muto C."/>
            <person name="Cheng S.J."/>
            <person name="Richter R.A."/>
            <person name="Bruno V.M."/>
            <person name="Liu G."/>
            <person name="Beyhan S."/>
            <person name="Sundermann A.J."/>
            <person name="Mounaud S."/>
            <person name="Pasculle A.W."/>
            <person name="Nierman W.C."/>
            <person name="Driscoll E."/>
            <person name="Cumbie R."/>
            <person name="Clancy C.J."/>
            <person name="Dupont C.L."/>
        </authorList>
    </citation>
    <scope>NUCLEOTIDE SEQUENCE [LARGE SCALE GENOMIC DNA]</scope>
    <source>
        <strain evidence="7 8">GL24</strain>
    </source>
</reference>
<dbReference type="InterPro" id="IPR000620">
    <property type="entry name" value="EamA_dom"/>
</dbReference>